<protein>
    <recommendedName>
        <fullName evidence="4">DUF3955 domain-containing protein</fullName>
    </recommendedName>
</protein>
<dbReference type="EMBL" id="AP027151">
    <property type="protein sequence ID" value="BDV44880.1"/>
    <property type="molecule type" value="Genomic_DNA"/>
</dbReference>
<evidence type="ECO:0008006" key="4">
    <source>
        <dbReference type="Google" id="ProtNLM"/>
    </source>
</evidence>
<reference evidence="2 3" key="1">
    <citation type="submission" date="2022-12" db="EMBL/GenBank/DDBJ databases">
        <title>Polyphasic characterization of Geotalea uranireducens NIT-SL11 newly isolated from a complex of sewage sludge and microbially reduced graphene oxide.</title>
        <authorList>
            <person name="Xie L."/>
            <person name="Yoshida N."/>
            <person name="Meng L."/>
        </authorList>
    </citation>
    <scope>NUCLEOTIDE SEQUENCE [LARGE SCALE GENOMIC DNA]</scope>
    <source>
        <strain evidence="2 3">NIT-SL11</strain>
    </source>
</reference>
<evidence type="ECO:0000256" key="1">
    <source>
        <dbReference type="SAM" id="Phobius"/>
    </source>
</evidence>
<proteinExistence type="predicted"/>
<keyword evidence="1" id="KW-0472">Membrane</keyword>
<accession>A0ABM8EQU3</accession>
<sequence>MLGKRGRKFLGLFLVFFGVALLFQLYLQRTNPTIGLGDSLYVACGYSIPIALLATLLLMFVGKSGNGE</sequence>
<dbReference type="Proteomes" id="UP001317705">
    <property type="component" value="Chromosome"/>
</dbReference>
<keyword evidence="1" id="KW-1133">Transmembrane helix</keyword>
<feature type="transmembrane region" description="Helical" evidence="1">
    <location>
        <begin position="9"/>
        <end position="27"/>
    </location>
</feature>
<organism evidence="2 3">
    <name type="scientific">Geotalea uraniireducens</name>
    <dbReference type="NCBI Taxonomy" id="351604"/>
    <lineage>
        <taxon>Bacteria</taxon>
        <taxon>Pseudomonadati</taxon>
        <taxon>Thermodesulfobacteriota</taxon>
        <taxon>Desulfuromonadia</taxon>
        <taxon>Geobacterales</taxon>
        <taxon>Geobacteraceae</taxon>
        <taxon>Geotalea</taxon>
    </lineage>
</organism>
<gene>
    <name evidence="2" type="ORF">GURASL_38030</name>
</gene>
<evidence type="ECO:0000313" key="2">
    <source>
        <dbReference type="EMBL" id="BDV44880.1"/>
    </source>
</evidence>
<feature type="transmembrane region" description="Helical" evidence="1">
    <location>
        <begin position="39"/>
        <end position="61"/>
    </location>
</feature>
<dbReference type="RefSeq" id="WP_282000967.1">
    <property type="nucleotide sequence ID" value="NZ_AP027151.1"/>
</dbReference>
<evidence type="ECO:0000313" key="3">
    <source>
        <dbReference type="Proteomes" id="UP001317705"/>
    </source>
</evidence>
<keyword evidence="1" id="KW-0812">Transmembrane</keyword>
<name>A0ABM8EQU3_9BACT</name>
<keyword evidence="3" id="KW-1185">Reference proteome</keyword>